<sequence length="126" mass="14649">MKIWYHRDLTHFLHQYHPGEPYVLESSVLENACNVQFLKDQAQEKPREKTYHSSQFGMLMKWTFVILELMFARGCGFANSVTVLVAKASSGITRFDIRRCHALFGENSFSIVMPIQLKFFIPGLFK</sequence>
<reference evidence="1" key="1">
    <citation type="journal article" date="2023" name="G3 (Bethesda)">
        <title>Whole genome assemblies of Zophobas morio and Tenebrio molitor.</title>
        <authorList>
            <person name="Kaur S."/>
            <person name="Stinson S.A."/>
            <person name="diCenzo G.C."/>
        </authorList>
    </citation>
    <scope>NUCLEOTIDE SEQUENCE</scope>
    <source>
        <strain evidence="1">QUZm001</strain>
    </source>
</reference>
<accession>A0AA38J476</accession>
<name>A0AA38J476_9CUCU</name>
<gene>
    <name evidence="1" type="ORF">Zmor_002110</name>
</gene>
<comment type="caution">
    <text evidence="1">The sequence shown here is derived from an EMBL/GenBank/DDBJ whole genome shotgun (WGS) entry which is preliminary data.</text>
</comment>
<dbReference type="EMBL" id="JALNTZ010000001">
    <property type="protein sequence ID" value="KAJ3666676.1"/>
    <property type="molecule type" value="Genomic_DNA"/>
</dbReference>
<organism evidence="1 2">
    <name type="scientific">Zophobas morio</name>
    <dbReference type="NCBI Taxonomy" id="2755281"/>
    <lineage>
        <taxon>Eukaryota</taxon>
        <taxon>Metazoa</taxon>
        <taxon>Ecdysozoa</taxon>
        <taxon>Arthropoda</taxon>
        <taxon>Hexapoda</taxon>
        <taxon>Insecta</taxon>
        <taxon>Pterygota</taxon>
        <taxon>Neoptera</taxon>
        <taxon>Endopterygota</taxon>
        <taxon>Coleoptera</taxon>
        <taxon>Polyphaga</taxon>
        <taxon>Cucujiformia</taxon>
        <taxon>Tenebrionidae</taxon>
        <taxon>Zophobas</taxon>
    </lineage>
</organism>
<dbReference type="AlphaFoldDB" id="A0AA38J476"/>
<keyword evidence="2" id="KW-1185">Reference proteome</keyword>
<evidence type="ECO:0000313" key="1">
    <source>
        <dbReference type="EMBL" id="KAJ3666676.1"/>
    </source>
</evidence>
<dbReference type="Proteomes" id="UP001168821">
    <property type="component" value="Unassembled WGS sequence"/>
</dbReference>
<protein>
    <submittedName>
        <fullName evidence="1">Uncharacterized protein</fullName>
    </submittedName>
</protein>
<proteinExistence type="predicted"/>
<evidence type="ECO:0000313" key="2">
    <source>
        <dbReference type="Proteomes" id="UP001168821"/>
    </source>
</evidence>